<dbReference type="EMBL" id="KK100614">
    <property type="protein sequence ID" value="KIZ04737.1"/>
    <property type="molecule type" value="Genomic_DNA"/>
</dbReference>
<dbReference type="Pfam" id="PF00176">
    <property type="entry name" value="SNF2-rel_dom"/>
    <property type="match status" value="1"/>
</dbReference>
<organism evidence="6 7">
    <name type="scientific">Monoraphidium neglectum</name>
    <dbReference type="NCBI Taxonomy" id="145388"/>
    <lineage>
        <taxon>Eukaryota</taxon>
        <taxon>Viridiplantae</taxon>
        <taxon>Chlorophyta</taxon>
        <taxon>core chlorophytes</taxon>
        <taxon>Chlorophyceae</taxon>
        <taxon>CS clade</taxon>
        <taxon>Sphaeropleales</taxon>
        <taxon>Selenastraceae</taxon>
        <taxon>Monoraphidium</taxon>
    </lineage>
</organism>
<sequence>MCCLPSGGILADEMGMGKTYQAILLMMLSPKPPLPADASAAAAPTTAVLGAVAPDMGGARALAVGDGPIGGRLGVKTTLVVAPDHLTAQWEAEIRVVDAGGRLKVLVWGDMAPIGPADPGGPGDTNSGGAADDTDGAAGDDGRGGAGYITGRKRSRSRGLDAVCLSAGEQRDFDIRTEMAPRILSGECDVIIVPLSVVQRELGTYGRLSRLSSDRQRRRQEGGACGEAEGVGVDVLSNASTPPATAKPDYYRQSPLAQVEFWRLIVDEAQGLGSSTPNKAFRDIDRIAARSRWLLSAAQQTGAEDQEEAAGVLLGALRHSLLRRTLECLPLQDQPPAQRFVTQRCKLQCSDAVMYDIMANAAVEYVDSPAATDAGVREFYTRLLGCGIASQVDTCTNAALLHDKGYFPDLVLPARVGHCQCAPQDMIAAIVHGGCLLYLGQKGAAAARQAAAAATALLGSCPAGRHSAHTLGAVTDLLLKVRSYLQDCRLRPMEEEDRQEQTRCSTSSGNSCTSGGAGAGDSGQEHSRDERRGAAAGGACEEDEGEGADCDGMEEDGLEQNGDAGGRRKRRVRSSSCRHYRLWARRADRTTYITGYALGGLPWGRRRWDAARVEQLQVQAQIHWAELRLAEALEAASSGTSEADGGRGAVGGATGGGEAGGGGGSRSGSAGGSGGRAGDAAGLAALQQTYLAAMRECGADDKAAAVLRDLREAVHRLHEAQATARSASSQVRAFCTKAPGLAQQQDPRYAAALAVAIAGCEQVLLGRDAALTACKSLWLLLPNCSMQEDGGAAGLAAPGSAGGAPGSGGGGGSSSGSSSGGGSGSGSGGGRCAADGGGGVERLLLFPVPTADLEAACRAADGPAGQQGGHLPEQLSILQHQLGTLQGEKAAAGRVVEAAQGVIKFLQHVRPQPPAMDVQAAVEGARRRGERLSMLRWRLRREIMPALEAARQQGEELGGAPEGSKEQHLSNCGTMMAELNSMVQQLVAANEALPPDKPIEKWVIVTRTKPMYYLVSSVVLDVLGPSGVAHLCRDDYSSSDGRAVKRSAGLGAAARAAQLPRRLAAFTDPGDRRTPVLLLDSNARNEQEASGLSLIRCSKIILVEPITSRSALRQVLARTYRLGQDKETEVVSLVPRGTLHELKHQRCAPPPARRRDARAGMAAGGTQHGLVEPLLKSIVAQRAAGGGEAGGRPAAGARAGARREQLRQQVQGEAEPSVDQMKEELREALQHWRRERGT</sequence>
<feature type="compositionally biased region" description="Gly residues" evidence="4">
    <location>
        <begin position="800"/>
        <end position="833"/>
    </location>
</feature>
<evidence type="ECO:0000313" key="6">
    <source>
        <dbReference type="EMBL" id="KIZ04737.1"/>
    </source>
</evidence>
<dbReference type="PANTHER" id="PTHR45626">
    <property type="entry name" value="TRANSCRIPTION TERMINATION FACTOR 2-RELATED"/>
    <property type="match status" value="1"/>
</dbReference>
<keyword evidence="2" id="KW-0378">Hydrolase</keyword>
<dbReference type="AlphaFoldDB" id="A0A0D2MW80"/>
<dbReference type="GO" id="GO:0005524">
    <property type="term" value="F:ATP binding"/>
    <property type="evidence" value="ECO:0007669"/>
    <property type="project" value="UniProtKB-KW"/>
</dbReference>
<name>A0A0D2MW80_9CHLO</name>
<dbReference type="PANTHER" id="PTHR45626:SF12">
    <property type="entry name" value="DNA REPAIR PROTEIN RAD16"/>
    <property type="match status" value="1"/>
</dbReference>
<feature type="region of interest" description="Disordered" evidence="4">
    <location>
        <begin position="114"/>
        <end position="152"/>
    </location>
</feature>
<feature type="domain" description="SNF2 N-terminal" evidence="5">
    <location>
        <begin position="6"/>
        <end position="297"/>
    </location>
</feature>
<feature type="region of interest" description="Disordered" evidence="4">
    <location>
        <begin position="638"/>
        <end position="674"/>
    </location>
</feature>
<dbReference type="GO" id="GO:0006289">
    <property type="term" value="P:nucleotide-excision repair"/>
    <property type="evidence" value="ECO:0007669"/>
    <property type="project" value="TreeGrafter"/>
</dbReference>
<dbReference type="KEGG" id="mng:MNEG_3222"/>
<reference evidence="6 7" key="1">
    <citation type="journal article" date="2013" name="BMC Genomics">
        <title>Reconstruction of the lipid metabolism for the microalga Monoraphidium neglectum from its genome sequence reveals characteristics suitable for biofuel production.</title>
        <authorList>
            <person name="Bogen C."/>
            <person name="Al-Dilaimi A."/>
            <person name="Albersmeier A."/>
            <person name="Wichmann J."/>
            <person name="Grundmann M."/>
            <person name="Rupp O."/>
            <person name="Lauersen K.J."/>
            <person name="Blifernez-Klassen O."/>
            <person name="Kalinowski J."/>
            <person name="Goesmann A."/>
            <person name="Mussgnug J.H."/>
            <person name="Kruse O."/>
        </authorList>
    </citation>
    <scope>NUCLEOTIDE SEQUENCE [LARGE SCALE GENOMIC DNA]</scope>
    <source>
        <strain evidence="6 7">SAG 48.87</strain>
    </source>
</reference>
<accession>A0A0D2MW80</accession>
<keyword evidence="3" id="KW-0067">ATP-binding</keyword>
<dbReference type="Proteomes" id="UP000054498">
    <property type="component" value="Unassembled WGS sequence"/>
</dbReference>
<evidence type="ECO:0000256" key="4">
    <source>
        <dbReference type="SAM" id="MobiDB-lite"/>
    </source>
</evidence>
<evidence type="ECO:0000256" key="1">
    <source>
        <dbReference type="ARBA" id="ARBA00022741"/>
    </source>
</evidence>
<feature type="compositionally biased region" description="Low complexity" evidence="4">
    <location>
        <begin position="504"/>
        <end position="514"/>
    </location>
</feature>
<evidence type="ECO:0000256" key="3">
    <source>
        <dbReference type="ARBA" id="ARBA00022840"/>
    </source>
</evidence>
<dbReference type="RefSeq" id="XP_013903756.1">
    <property type="nucleotide sequence ID" value="XM_014048302.1"/>
</dbReference>
<feature type="region of interest" description="Disordered" evidence="4">
    <location>
        <begin position="492"/>
        <end position="570"/>
    </location>
</feature>
<feature type="compositionally biased region" description="Acidic residues" evidence="4">
    <location>
        <begin position="540"/>
        <end position="558"/>
    </location>
</feature>
<dbReference type="GO" id="GO:0016787">
    <property type="term" value="F:hydrolase activity"/>
    <property type="evidence" value="ECO:0007669"/>
    <property type="project" value="UniProtKB-KW"/>
</dbReference>
<dbReference type="GeneID" id="25736100"/>
<evidence type="ECO:0000313" key="7">
    <source>
        <dbReference type="Proteomes" id="UP000054498"/>
    </source>
</evidence>
<keyword evidence="1" id="KW-0547">Nucleotide-binding</keyword>
<feature type="region of interest" description="Disordered" evidence="4">
    <location>
        <begin position="796"/>
        <end position="833"/>
    </location>
</feature>
<evidence type="ECO:0000256" key="2">
    <source>
        <dbReference type="ARBA" id="ARBA00022801"/>
    </source>
</evidence>
<dbReference type="InterPro" id="IPR027417">
    <property type="entry name" value="P-loop_NTPase"/>
</dbReference>
<feature type="region of interest" description="Disordered" evidence="4">
    <location>
        <begin position="1185"/>
        <end position="1221"/>
    </location>
</feature>
<gene>
    <name evidence="6" type="ORF">MNEG_3222</name>
</gene>
<protein>
    <recommendedName>
        <fullName evidence="5">SNF2 N-terminal domain-containing protein</fullName>
    </recommendedName>
</protein>
<dbReference type="InterPro" id="IPR050628">
    <property type="entry name" value="SNF2_RAD54_helicase_TF"/>
</dbReference>
<dbReference type="Gene3D" id="3.40.50.300">
    <property type="entry name" value="P-loop containing nucleotide triphosphate hydrolases"/>
    <property type="match status" value="2"/>
</dbReference>
<feature type="compositionally biased region" description="Basic and acidic residues" evidence="4">
    <location>
        <begin position="523"/>
        <end position="533"/>
    </location>
</feature>
<dbReference type="GO" id="GO:0005634">
    <property type="term" value="C:nucleus"/>
    <property type="evidence" value="ECO:0007669"/>
    <property type="project" value="TreeGrafter"/>
</dbReference>
<dbReference type="InterPro" id="IPR000330">
    <property type="entry name" value="SNF2_N"/>
</dbReference>
<dbReference type="GO" id="GO:0008094">
    <property type="term" value="F:ATP-dependent activity, acting on DNA"/>
    <property type="evidence" value="ECO:0007669"/>
    <property type="project" value="TreeGrafter"/>
</dbReference>
<dbReference type="SUPFAM" id="SSF52540">
    <property type="entry name" value="P-loop containing nucleoside triphosphate hydrolases"/>
    <property type="match status" value="2"/>
</dbReference>
<evidence type="ECO:0000259" key="5">
    <source>
        <dbReference type="Pfam" id="PF00176"/>
    </source>
</evidence>
<proteinExistence type="predicted"/>
<keyword evidence="7" id="KW-1185">Reference proteome</keyword>
<feature type="compositionally biased region" description="Gly residues" evidence="4">
    <location>
        <begin position="646"/>
        <end position="674"/>
    </location>
</feature>